<dbReference type="SUPFAM" id="SSF110849">
    <property type="entry name" value="ParB/Sulfiredoxin"/>
    <property type="match status" value="1"/>
</dbReference>
<name>A0A4R5LGT6_9BURK</name>
<dbReference type="Pfam" id="PF08857">
    <property type="entry name" value="ParBc_2"/>
    <property type="match status" value="1"/>
</dbReference>
<dbReference type="InterPro" id="IPR014956">
    <property type="entry name" value="ParBc_2"/>
</dbReference>
<proteinExistence type="predicted"/>
<feature type="compositionally biased region" description="Basic and acidic residues" evidence="1">
    <location>
        <begin position="229"/>
        <end position="246"/>
    </location>
</feature>
<evidence type="ECO:0000256" key="1">
    <source>
        <dbReference type="SAM" id="MobiDB-lite"/>
    </source>
</evidence>
<dbReference type="Gene3D" id="3.90.1530.10">
    <property type="entry name" value="Conserved hypothetical protein from pyrococcus furiosus pfu- 392566-001, ParB domain"/>
    <property type="match status" value="1"/>
</dbReference>
<feature type="region of interest" description="Disordered" evidence="1">
    <location>
        <begin position="222"/>
        <end position="246"/>
    </location>
</feature>
<dbReference type="OrthoDB" id="323572at2"/>
<evidence type="ECO:0000313" key="3">
    <source>
        <dbReference type="Proteomes" id="UP000295606"/>
    </source>
</evidence>
<comment type="caution">
    <text evidence="2">The sequence shown here is derived from an EMBL/GenBank/DDBJ whole genome shotgun (WGS) entry which is preliminary data.</text>
</comment>
<dbReference type="AlphaFoldDB" id="A0A4R5LGT6"/>
<reference evidence="2 3" key="1">
    <citation type="submission" date="2019-03" db="EMBL/GenBank/DDBJ databases">
        <title>Paraburkholderia sp. isolated from native Mimosa gymnas in Guartela State Park, Brazil.</title>
        <authorList>
            <person name="Paulitsch F."/>
            <person name="Hungria M."/>
            <person name="Delamuta J.R.M."/>
            <person name="Ribeiro R.A."/>
            <person name="Dall'Agnol R."/>
            <person name="Silva J.S.B."/>
        </authorList>
    </citation>
    <scope>NUCLEOTIDE SEQUENCE [LARGE SCALE GENOMIC DNA]</scope>
    <source>
        <strain evidence="2 3">CNPSo 3008</strain>
    </source>
</reference>
<accession>A0A4R5LGT6</accession>
<dbReference type="Proteomes" id="UP000295606">
    <property type="component" value="Unassembled WGS sequence"/>
</dbReference>
<gene>
    <name evidence="2" type="ORF">E1N52_11080</name>
</gene>
<dbReference type="InterPro" id="IPR016932">
    <property type="entry name" value="UCP029669"/>
</dbReference>
<dbReference type="CDD" id="cd16390">
    <property type="entry name" value="ParB_N_Srx_like"/>
    <property type="match status" value="1"/>
</dbReference>
<protein>
    <submittedName>
        <fullName evidence="2">Chromosome partitioning protein ParB</fullName>
    </submittedName>
</protein>
<dbReference type="PIRSF" id="PIRSF029669">
    <property type="entry name" value="UCP029669"/>
    <property type="match status" value="1"/>
</dbReference>
<dbReference type="Gene3D" id="1.10.8.10">
    <property type="entry name" value="DNA helicase RuvA subunit, C-terminal domain"/>
    <property type="match status" value="1"/>
</dbReference>
<dbReference type="InterPro" id="IPR036086">
    <property type="entry name" value="ParB/Sulfiredoxin_sf"/>
</dbReference>
<sequence>MNLPNTDLHLITVKLDELRPTQITVGFREVNAKRAHWQTLDKKGRAAAIDSHWFPAVLGPKSRYYVVDHHHLGRAWLEESVESVRVTVLKDLSWLEPTIFWRMMEHNQWVHPFDAAGERCEFDQLPKQLLGLADDPYRSLAGELRTSGGYAKDTTPFSEFLWADYLRRKVSETRVRKEFDAALADALSHAHDPDARYLPGWSGVVPAAAPAPAPAPAVAVAPAKAAKPTKTDKGAKADKSAKASKG</sequence>
<evidence type="ECO:0000313" key="2">
    <source>
        <dbReference type="EMBL" id="TDG08459.1"/>
    </source>
</evidence>
<organism evidence="2 3">
    <name type="scientific">Paraburkholderia guartelaensis</name>
    <dbReference type="NCBI Taxonomy" id="2546446"/>
    <lineage>
        <taxon>Bacteria</taxon>
        <taxon>Pseudomonadati</taxon>
        <taxon>Pseudomonadota</taxon>
        <taxon>Betaproteobacteria</taxon>
        <taxon>Burkholderiales</taxon>
        <taxon>Burkholderiaceae</taxon>
        <taxon>Paraburkholderia</taxon>
    </lineage>
</organism>
<dbReference type="EMBL" id="SMOD01000007">
    <property type="protein sequence ID" value="TDG08459.1"/>
    <property type="molecule type" value="Genomic_DNA"/>
</dbReference>